<gene>
    <name evidence="1" type="ORF">I3842_01G162600</name>
</gene>
<dbReference type="AlphaFoldDB" id="A0A922G4K0"/>
<reference evidence="1" key="1">
    <citation type="submission" date="2021-01" db="EMBL/GenBank/DDBJ databases">
        <authorList>
            <person name="Lovell J.T."/>
            <person name="Bentley N."/>
            <person name="Bhattarai G."/>
            <person name="Jenkins J.W."/>
            <person name="Sreedasyam A."/>
            <person name="Alarcon Y."/>
            <person name="Bock C."/>
            <person name="Boston L."/>
            <person name="Carlson J."/>
            <person name="Cervantes K."/>
            <person name="Clermont K."/>
            <person name="Krom N."/>
            <person name="Kubenka K."/>
            <person name="Mamidi S."/>
            <person name="Mattison C."/>
            <person name="Monteros M."/>
            <person name="Pisani C."/>
            <person name="Plott C."/>
            <person name="Rajasekar S."/>
            <person name="Rhein H.S."/>
            <person name="Rohla C."/>
            <person name="Song M."/>
            <person name="Hilaire R.S."/>
            <person name="Shu S."/>
            <person name="Wells L."/>
            <person name="Wang X."/>
            <person name="Webber J."/>
            <person name="Heerema R.J."/>
            <person name="Klein P."/>
            <person name="Conner P."/>
            <person name="Grauke L."/>
            <person name="Grimwood J."/>
            <person name="Schmutz J."/>
            <person name="Randall J.J."/>
        </authorList>
    </citation>
    <scope>NUCLEOTIDE SEQUENCE</scope>
    <source>
        <tissue evidence="1">Leaf</tissue>
    </source>
</reference>
<proteinExistence type="predicted"/>
<organism evidence="1 2">
    <name type="scientific">Carya illinoinensis</name>
    <name type="common">Pecan</name>
    <dbReference type="NCBI Taxonomy" id="32201"/>
    <lineage>
        <taxon>Eukaryota</taxon>
        <taxon>Viridiplantae</taxon>
        <taxon>Streptophyta</taxon>
        <taxon>Embryophyta</taxon>
        <taxon>Tracheophyta</taxon>
        <taxon>Spermatophyta</taxon>
        <taxon>Magnoliopsida</taxon>
        <taxon>eudicotyledons</taxon>
        <taxon>Gunneridae</taxon>
        <taxon>Pentapetalae</taxon>
        <taxon>rosids</taxon>
        <taxon>fabids</taxon>
        <taxon>Fagales</taxon>
        <taxon>Juglandaceae</taxon>
        <taxon>Carya</taxon>
    </lineage>
</organism>
<name>A0A922G4K0_CARIL</name>
<accession>A0A922G4K0</accession>
<dbReference type="Proteomes" id="UP000811246">
    <property type="component" value="Chromosome 1"/>
</dbReference>
<protein>
    <submittedName>
        <fullName evidence="1">Uncharacterized protein</fullName>
    </submittedName>
</protein>
<sequence length="121" mass="13264">MRNPLSLKMGFTHIQVLHLSLSYTATHNFQAPPRASTGHHRPTPVTHRLDFSYLQPHSPTDFSIHLEDTIDAEWGCQVGEWMSMRGGGGGDDVWVGVGVGCRRNTGGVKSERGSAFYLGAD</sequence>
<dbReference type="EMBL" id="CM031825">
    <property type="protein sequence ID" value="KAG6732138.1"/>
    <property type="molecule type" value="Genomic_DNA"/>
</dbReference>
<evidence type="ECO:0000313" key="1">
    <source>
        <dbReference type="EMBL" id="KAG6732138.1"/>
    </source>
</evidence>
<comment type="caution">
    <text evidence="1">The sequence shown here is derived from an EMBL/GenBank/DDBJ whole genome shotgun (WGS) entry which is preliminary data.</text>
</comment>
<evidence type="ECO:0000313" key="2">
    <source>
        <dbReference type="Proteomes" id="UP000811246"/>
    </source>
</evidence>